<feature type="region of interest" description="Disordered" evidence="1">
    <location>
        <begin position="187"/>
        <end position="207"/>
    </location>
</feature>
<protein>
    <recommendedName>
        <fullName evidence="4">Integrase catalytic domain-containing protein</fullName>
    </recommendedName>
</protein>
<dbReference type="AlphaFoldDB" id="A0AAD6X6V4"/>
<keyword evidence="3" id="KW-1185">Reference proteome</keyword>
<evidence type="ECO:0000313" key="3">
    <source>
        <dbReference type="Proteomes" id="UP001218188"/>
    </source>
</evidence>
<proteinExistence type="predicted"/>
<dbReference type="PANTHER" id="PTHR46177">
    <property type="entry name" value="INTEGRASE CATALYTIC DOMAIN-CONTAINING PROTEIN"/>
    <property type="match status" value="1"/>
</dbReference>
<dbReference type="Proteomes" id="UP001218188">
    <property type="component" value="Unassembled WGS sequence"/>
</dbReference>
<name>A0AAD6X6V4_9AGAR</name>
<evidence type="ECO:0000313" key="2">
    <source>
        <dbReference type="EMBL" id="KAJ7037131.1"/>
    </source>
</evidence>
<gene>
    <name evidence="2" type="ORF">C8F04DRAFT_1180848</name>
</gene>
<accession>A0AAD6X6V4</accession>
<feature type="region of interest" description="Disordered" evidence="1">
    <location>
        <begin position="1"/>
        <end position="24"/>
    </location>
</feature>
<sequence length="477" mass="54693">MSFAPTPPDRESGQAGTQTVRKRRKEWNLPSTRKTGATWQMVEPMYFDLRGRYPNMGARGMVARMRLEYGMKVPEELLIWGFWLYEPDAVLRRKRKRFRRKRYWAAGVMDIVCFDQHDKWKRFGLWLHIGLDPFTGRILWLSIWWTNRNPRLITSYFLRGCRRAGGIPLITQSDLGSENYGYRQLPDHHAAAPRPHAPGHPAASLDEQESYERQAGGCLVSPEAPFHQSRMKISFDAGVSRGLLNILNPLEKLVFRWLAVPWIQKELDEYVRIFNATSRRKDKHKILPQGIPDLIASKPQQYGATDYKVRFLGYPRFIVDAKQTQVVITPELFDELDATWAPSDDPVFQLVPPSFQAEASVLYEHLGSPEVTLGSFWHVYVDLLNALRHFPTADSLHRDMDAADDNFEDNAVELMAGQADLREGAAVVGNLAANAVWLHRRLLPAEAAQGEAQPEEEEEGEDLYVDYAEFTDDEPVE</sequence>
<reference evidence="2" key="1">
    <citation type="submission" date="2023-03" db="EMBL/GenBank/DDBJ databases">
        <title>Massive genome expansion in bonnet fungi (Mycena s.s.) driven by repeated elements and novel gene families across ecological guilds.</title>
        <authorList>
            <consortium name="Lawrence Berkeley National Laboratory"/>
            <person name="Harder C.B."/>
            <person name="Miyauchi S."/>
            <person name="Viragh M."/>
            <person name="Kuo A."/>
            <person name="Thoen E."/>
            <person name="Andreopoulos B."/>
            <person name="Lu D."/>
            <person name="Skrede I."/>
            <person name="Drula E."/>
            <person name="Henrissat B."/>
            <person name="Morin E."/>
            <person name="Kohler A."/>
            <person name="Barry K."/>
            <person name="LaButti K."/>
            <person name="Morin E."/>
            <person name="Salamov A."/>
            <person name="Lipzen A."/>
            <person name="Mereny Z."/>
            <person name="Hegedus B."/>
            <person name="Baldrian P."/>
            <person name="Stursova M."/>
            <person name="Weitz H."/>
            <person name="Taylor A."/>
            <person name="Grigoriev I.V."/>
            <person name="Nagy L.G."/>
            <person name="Martin F."/>
            <person name="Kauserud H."/>
        </authorList>
    </citation>
    <scope>NUCLEOTIDE SEQUENCE</scope>
    <source>
        <strain evidence="2">CBHHK200</strain>
    </source>
</reference>
<evidence type="ECO:0000256" key="1">
    <source>
        <dbReference type="SAM" id="MobiDB-lite"/>
    </source>
</evidence>
<evidence type="ECO:0008006" key="4">
    <source>
        <dbReference type="Google" id="ProtNLM"/>
    </source>
</evidence>
<dbReference type="PANTHER" id="PTHR46177:SF1">
    <property type="entry name" value="INTEGRASE CATALYTIC DOMAIN-CONTAINING PROTEIN"/>
    <property type="match status" value="1"/>
</dbReference>
<organism evidence="2 3">
    <name type="scientific">Mycena alexandri</name>
    <dbReference type="NCBI Taxonomy" id="1745969"/>
    <lineage>
        <taxon>Eukaryota</taxon>
        <taxon>Fungi</taxon>
        <taxon>Dikarya</taxon>
        <taxon>Basidiomycota</taxon>
        <taxon>Agaricomycotina</taxon>
        <taxon>Agaricomycetes</taxon>
        <taxon>Agaricomycetidae</taxon>
        <taxon>Agaricales</taxon>
        <taxon>Marasmiineae</taxon>
        <taxon>Mycenaceae</taxon>
        <taxon>Mycena</taxon>
    </lineage>
</organism>
<dbReference type="EMBL" id="JARJCM010000039">
    <property type="protein sequence ID" value="KAJ7037131.1"/>
    <property type="molecule type" value="Genomic_DNA"/>
</dbReference>
<comment type="caution">
    <text evidence="2">The sequence shown here is derived from an EMBL/GenBank/DDBJ whole genome shotgun (WGS) entry which is preliminary data.</text>
</comment>